<proteinExistence type="predicted"/>
<organism evidence="8 9">
    <name type="scientific">Austwickia chelonae NBRC 105200</name>
    <dbReference type="NCBI Taxonomy" id="1184607"/>
    <lineage>
        <taxon>Bacteria</taxon>
        <taxon>Bacillati</taxon>
        <taxon>Actinomycetota</taxon>
        <taxon>Actinomycetes</taxon>
        <taxon>Micrococcales</taxon>
        <taxon>Dermatophilaceae</taxon>
        <taxon>Austwickia</taxon>
    </lineage>
</organism>
<dbReference type="InterPro" id="IPR008457">
    <property type="entry name" value="Cu-R_CopD_dom"/>
</dbReference>
<feature type="transmembrane region" description="Helical" evidence="6">
    <location>
        <begin position="174"/>
        <end position="197"/>
    </location>
</feature>
<feature type="transmembrane region" description="Helical" evidence="6">
    <location>
        <begin position="142"/>
        <end position="162"/>
    </location>
</feature>
<sequence>MFLAGAYGGAFAALDGFSDGGRFTRYGLPLARTVHDVFGTLTVGLLLLAGTILPDTTSTRRRETACRLGAMTGAVWVVAGTVTMLLLISNVAGVPVGDAAFLSTVSSFVWSIDLFRVYLISVLIVLGVVVGAATARSKTTMVWMAALSVGALLPLALAGHSGGSLSHDTAVNSLAVHLAAAFVWCGGLAAILILWPILGSTAAVVVQRYSVLAAWALGGVAVSGVLNGAVRLGEWSQLTSRYGLVLVAKVALLALLAAAGWRMRAGVVGRLSEGRVRGTFVRLAAAEIAVMSLAMGVGAGLARSQTPVPRSLQADPDVAVALTGYPAPTQRLSGWDWFTVWRIDWLWLAASLLAVGVYVWAVLRLHRRGDAWPMRRTVMWTFGWLLFVWTTSGAPGVYGRVQFSTHMFMHMMLTMGIPVFLAVGAPLSLISRALPARRDRTMGPREILLATAHSRWLTFWANPVIASINFAGSLYVFYFTGLFELALRTHTGHVAMVVHFMLAGYVFCWSLIGIDPGPRRWPPSLRLVALFVTMSVHAFFGVAIMSASTLLAPGFFELLHTGGTTGWVGDLLADQQAGGGITWGIGEFPMLVLALLTALAWMRADESEARRQDRQAERDHDAALIAYNAELARRAEALRRAEEAQGRRS</sequence>
<feature type="transmembrane region" description="Helical" evidence="6">
    <location>
        <begin position="65"/>
        <end position="88"/>
    </location>
</feature>
<keyword evidence="2" id="KW-1003">Cell membrane</keyword>
<dbReference type="InterPro" id="IPR019108">
    <property type="entry name" value="Caa3_assmbl_CtaG-rel"/>
</dbReference>
<dbReference type="Pfam" id="PF05425">
    <property type="entry name" value="CopD"/>
    <property type="match status" value="1"/>
</dbReference>
<comment type="subcellular location">
    <subcellularLocation>
        <location evidence="1">Cell membrane</location>
        <topology evidence="1">Multi-pass membrane protein</topology>
    </subcellularLocation>
</comment>
<dbReference type="InterPro" id="IPR032694">
    <property type="entry name" value="CopC/D"/>
</dbReference>
<evidence type="ECO:0000313" key="8">
    <source>
        <dbReference type="EMBL" id="GAB79403.1"/>
    </source>
</evidence>
<dbReference type="EMBL" id="BAGZ01000024">
    <property type="protein sequence ID" value="GAB79403.1"/>
    <property type="molecule type" value="Genomic_DNA"/>
</dbReference>
<feature type="transmembrane region" description="Helical" evidence="6">
    <location>
        <begin position="34"/>
        <end position="53"/>
    </location>
</feature>
<feature type="transmembrane region" description="Helical" evidence="6">
    <location>
        <begin position="456"/>
        <end position="478"/>
    </location>
</feature>
<evidence type="ECO:0000256" key="1">
    <source>
        <dbReference type="ARBA" id="ARBA00004651"/>
    </source>
</evidence>
<name>K6VAX9_9MICO</name>
<feature type="transmembrane region" description="Helical" evidence="6">
    <location>
        <begin position="490"/>
        <end position="512"/>
    </location>
</feature>
<dbReference type="GO" id="GO:0005886">
    <property type="term" value="C:plasma membrane"/>
    <property type="evidence" value="ECO:0007669"/>
    <property type="project" value="UniProtKB-SubCell"/>
</dbReference>
<feature type="transmembrane region" description="Helical" evidence="6">
    <location>
        <begin position="242"/>
        <end position="259"/>
    </location>
</feature>
<dbReference type="Pfam" id="PF09678">
    <property type="entry name" value="Caa3_CtaG"/>
    <property type="match status" value="1"/>
</dbReference>
<evidence type="ECO:0000256" key="5">
    <source>
        <dbReference type="ARBA" id="ARBA00023136"/>
    </source>
</evidence>
<reference evidence="8 9" key="1">
    <citation type="submission" date="2012-08" db="EMBL/GenBank/DDBJ databases">
        <title>Whole genome shotgun sequence of Austwickia chelonae NBRC 105200.</title>
        <authorList>
            <person name="Yoshida I."/>
            <person name="Hosoyama A."/>
            <person name="Tsuchikane K."/>
            <person name="Katsumata H."/>
            <person name="Ando Y."/>
            <person name="Ohji S."/>
            <person name="Hamada M."/>
            <person name="Tamura T."/>
            <person name="Yamazoe A."/>
            <person name="Yamazaki S."/>
            <person name="Fujita N."/>
        </authorList>
    </citation>
    <scope>NUCLEOTIDE SEQUENCE [LARGE SCALE GENOMIC DNA]</scope>
    <source>
        <strain evidence="8 9">NBRC 105200</strain>
    </source>
</reference>
<feature type="transmembrane region" description="Helical" evidence="6">
    <location>
        <begin position="524"/>
        <end position="547"/>
    </location>
</feature>
<feature type="transmembrane region" description="Helical" evidence="6">
    <location>
        <begin position="345"/>
        <end position="365"/>
    </location>
</feature>
<feature type="transmembrane region" description="Helical" evidence="6">
    <location>
        <begin position="581"/>
        <end position="602"/>
    </location>
</feature>
<dbReference type="GO" id="GO:0006825">
    <property type="term" value="P:copper ion transport"/>
    <property type="evidence" value="ECO:0007669"/>
    <property type="project" value="InterPro"/>
</dbReference>
<protein>
    <recommendedName>
        <fullName evidence="7">Copper resistance protein D domain-containing protein</fullName>
    </recommendedName>
</protein>
<dbReference type="PANTHER" id="PTHR34820">
    <property type="entry name" value="INNER MEMBRANE PROTEIN YEBZ"/>
    <property type="match status" value="1"/>
</dbReference>
<dbReference type="PANTHER" id="PTHR34820:SF4">
    <property type="entry name" value="INNER MEMBRANE PROTEIN YEBZ"/>
    <property type="match status" value="1"/>
</dbReference>
<feature type="transmembrane region" description="Helical" evidence="6">
    <location>
        <begin position="410"/>
        <end position="435"/>
    </location>
</feature>
<gene>
    <name evidence="8" type="ORF">AUCHE_24_00580</name>
</gene>
<accession>K6VAX9</accession>
<evidence type="ECO:0000256" key="2">
    <source>
        <dbReference type="ARBA" id="ARBA00022475"/>
    </source>
</evidence>
<keyword evidence="5 6" id="KW-0472">Membrane</keyword>
<dbReference type="AlphaFoldDB" id="K6VAX9"/>
<evidence type="ECO:0000256" key="6">
    <source>
        <dbReference type="SAM" id="Phobius"/>
    </source>
</evidence>
<evidence type="ECO:0000256" key="4">
    <source>
        <dbReference type="ARBA" id="ARBA00022989"/>
    </source>
</evidence>
<evidence type="ECO:0000256" key="3">
    <source>
        <dbReference type="ARBA" id="ARBA00022692"/>
    </source>
</evidence>
<dbReference type="Proteomes" id="UP000008495">
    <property type="component" value="Unassembled WGS sequence"/>
</dbReference>
<dbReference type="eggNOG" id="COG1276">
    <property type="taxonomic scope" value="Bacteria"/>
</dbReference>
<dbReference type="STRING" id="100225.SAMN05421595_3054"/>
<dbReference type="eggNOG" id="COG3336">
    <property type="taxonomic scope" value="Bacteria"/>
</dbReference>
<feature type="transmembrane region" description="Helical" evidence="6">
    <location>
        <begin position="377"/>
        <end position="398"/>
    </location>
</feature>
<feature type="transmembrane region" description="Helical" evidence="6">
    <location>
        <begin position="209"/>
        <end position="230"/>
    </location>
</feature>
<feature type="domain" description="Copper resistance protein D" evidence="7">
    <location>
        <begin position="205"/>
        <end position="301"/>
    </location>
</feature>
<keyword evidence="4 6" id="KW-1133">Transmembrane helix</keyword>
<evidence type="ECO:0000313" key="9">
    <source>
        <dbReference type="Proteomes" id="UP000008495"/>
    </source>
</evidence>
<dbReference type="OrthoDB" id="5241646at2"/>
<keyword evidence="9" id="KW-1185">Reference proteome</keyword>
<dbReference type="RefSeq" id="WP_006504161.1">
    <property type="nucleotide sequence ID" value="NZ_BAGZ01000024.1"/>
</dbReference>
<comment type="caution">
    <text evidence="8">The sequence shown here is derived from an EMBL/GenBank/DDBJ whole genome shotgun (WGS) entry which is preliminary data.</text>
</comment>
<evidence type="ECO:0000259" key="7">
    <source>
        <dbReference type="Pfam" id="PF05425"/>
    </source>
</evidence>
<keyword evidence="3 6" id="KW-0812">Transmembrane</keyword>
<feature type="transmembrane region" description="Helical" evidence="6">
    <location>
        <begin position="280"/>
        <end position="302"/>
    </location>
</feature>
<feature type="transmembrane region" description="Helical" evidence="6">
    <location>
        <begin position="108"/>
        <end position="130"/>
    </location>
</feature>